<dbReference type="InterPro" id="IPR011989">
    <property type="entry name" value="ARM-like"/>
</dbReference>
<reference evidence="2 3" key="1">
    <citation type="submission" date="2016-07" db="EMBL/GenBank/DDBJ databases">
        <title>Caryophanon tenue genome sequencing.</title>
        <authorList>
            <person name="Verma A."/>
            <person name="Pal Y."/>
            <person name="Krishnamurthi S."/>
        </authorList>
    </citation>
    <scope>NUCLEOTIDE SEQUENCE [LARGE SCALE GENOMIC DNA]</scope>
    <source>
        <strain evidence="2 3">DSM 14152</strain>
    </source>
</reference>
<evidence type="ECO:0000313" key="2">
    <source>
        <dbReference type="EMBL" id="OCS82828.1"/>
    </source>
</evidence>
<dbReference type="Gene3D" id="1.25.10.10">
    <property type="entry name" value="Leucine-rich Repeat Variant"/>
    <property type="match status" value="1"/>
</dbReference>
<dbReference type="AlphaFoldDB" id="A0A1C0Y6P6"/>
<evidence type="ECO:0000313" key="3">
    <source>
        <dbReference type="Proteomes" id="UP000093199"/>
    </source>
</evidence>
<dbReference type="RefSeq" id="WP_066547331.1">
    <property type="nucleotide sequence ID" value="NZ_MASJ01000039.1"/>
</dbReference>
<dbReference type="SUPFAM" id="SSF48371">
    <property type="entry name" value="ARM repeat"/>
    <property type="match status" value="1"/>
</dbReference>
<gene>
    <name evidence="2" type="ORF">A6M13_05360</name>
</gene>
<name>A0A1C0Y6P6_9BACL</name>
<keyword evidence="1" id="KW-1133">Transmembrane helix</keyword>
<dbReference type="InterPro" id="IPR016024">
    <property type="entry name" value="ARM-type_fold"/>
</dbReference>
<sequence>MSVSITVLVNIIGLLVFLLVLLMGYVLYKRSQQNRVLAEKEAYMAQYEQQWYNYLVLNEPFDKALVPKEKGEFVAVEEILLAYVDHVSNTYIHEKITYFAKKYLYNYYGKMMTVRKWSYRMNAIVRIVDFQIDTLLPKCVDYYEKNPTQEERYILLQAIALFDPHYFTERLFTNNEVTFSEFEYRRIFTMIEPTLLLEIAERYEELPQKIKQYALIDTLGVVKDFAYMPILERALTSHDIELRIRALKGLNNFNWVSDVSIYIPFSRSAIWEERLMLAKILRYVPLSHSKSLLRVLIQDRNWWVRKQAAETIALQKGGGAFLEDLALHSEDAFTKDIAQEMLAKVMT</sequence>
<organism evidence="2 3">
    <name type="scientific">Caryophanon tenue</name>
    <dbReference type="NCBI Taxonomy" id="33978"/>
    <lineage>
        <taxon>Bacteria</taxon>
        <taxon>Bacillati</taxon>
        <taxon>Bacillota</taxon>
        <taxon>Bacilli</taxon>
        <taxon>Bacillales</taxon>
        <taxon>Caryophanaceae</taxon>
        <taxon>Caryophanon</taxon>
    </lineage>
</organism>
<accession>A0A1C0Y6P6</accession>
<keyword evidence="1" id="KW-0812">Transmembrane</keyword>
<protein>
    <recommendedName>
        <fullName evidence="4">HEAT repeat domain-containing protein</fullName>
    </recommendedName>
</protein>
<feature type="transmembrane region" description="Helical" evidence="1">
    <location>
        <begin position="6"/>
        <end position="28"/>
    </location>
</feature>
<dbReference type="OrthoDB" id="2112914at2"/>
<dbReference type="EMBL" id="MASJ01000039">
    <property type="protein sequence ID" value="OCS82828.1"/>
    <property type="molecule type" value="Genomic_DNA"/>
</dbReference>
<keyword evidence="1" id="KW-0472">Membrane</keyword>
<proteinExistence type="predicted"/>
<dbReference type="Proteomes" id="UP000093199">
    <property type="component" value="Unassembled WGS sequence"/>
</dbReference>
<dbReference type="STRING" id="33978.A6M13_05360"/>
<comment type="caution">
    <text evidence="2">The sequence shown here is derived from an EMBL/GenBank/DDBJ whole genome shotgun (WGS) entry which is preliminary data.</text>
</comment>
<keyword evidence="3" id="KW-1185">Reference proteome</keyword>
<evidence type="ECO:0008006" key="4">
    <source>
        <dbReference type="Google" id="ProtNLM"/>
    </source>
</evidence>
<evidence type="ECO:0000256" key="1">
    <source>
        <dbReference type="SAM" id="Phobius"/>
    </source>
</evidence>